<dbReference type="eggNOG" id="COG5554">
    <property type="taxonomic scope" value="Bacteria"/>
</dbReference>
<dbReference type="STRING" id="203124.Tery_4129"/>
<accession>Q10X87</accession>
<sequence>MKADEFIELDGPPAFELEQKVRVSKLVRNDGTFPGKNRGDILLEGGEVGYICGIGTFLQKFYIYSVHFIKKGMVIGCRQNEIELVEENYS</sequence>
<organism evidence="3">
    <name type="scientific">Trichodesmium erythraeum (strain IMS101)</name>
    <dbReference type="NCBI Taxonomy" id="203124"/>
    <lineage>
        <taxon>Bacteria</taxon>
        <taxon>Bacillati</taxon>
        <taxon>Cyanobacteriota</taxon>
        <taxon>Cyanophyceae</taxon>
        <taxon>Oscillatoriophycideae</taxon>
        <taxon>Oscillatoriales</taxon>
        <taxon>Microcoleaceae</taxon>
        <taxon>Trichodesmium</taxon>
    </lineage>
</organism>
<keyword evidence="2" id="KW-0535">Nitrogen fixation</keyword>
<evidence type="ECO:0000313" key="3">
    <source>
        <dbReference type="EMBL" id="ABG53137.1"/>
    </source>
</evidence>
<comment type="similarity">
    <text evidence="1">Belongs to the NifZ family.</text>
</comment>
<dbReference type="GO" id="GO:0009399">
    <property type="term" value="P:nitrogen fixation"/>
    <property type="evidence" value="ECO:0007669"/>
    <property type="project" value="InterPro"/>
</dbReference>
<name>Q10X87_TRIEI</name>
<gene>
    <name evidence="3" type="ordered locus">Tery_4129</name>
</gene>
<dbReference type="Pfam" id="PF04319">
    <property type="entry name" value="NifZ"/>
    <property type="match status" value="1"/>
</dbReference>
<dbReference type="RefSeq" id="WP_011613467.1">
    <property type="nucleotide sequence ID" value="NC_008312.1"/>
</dbReference>
<dbReference type="InterPro" id="IPR007415">
    <property type="entry name" value="Nitrogenase_MoFe_mat_NifZ"/>
</dbReference>
<dbReference type="AlphaFoldDB" id="Q10X87"/>
<evidence type="ECO:0000256" key="1">
    <source>
        <dbReference type="ARBA" id="ARBA00008027"/>
    </source>
</evidence>
<evidence type="ECO:0000256" key="2">
    <source>
        <dbReference type="ARBA" id="ARBA00023231"/>
    </source>
</evidence>
<proteinExistence type="inferred from homology"/>
<dbReference type="OrthoDB" id="9801083at2"/>
<dbReference type="EMBL" id="CP000393">
    <property type="protein sequence ID" value="ABG53137.1"/>
    <property type="molecule type" value="Genomic_DNA"/>
</dbReference>
<reference evidence="3" key="1">
    <citation type="submission" date="2006-06" db="EMBL/GenBank/DDBJ databases">
        <title>Complete sequence of Trichodesmium erythraeum IMS101.</title>
        <authorList>
            <consortium name="US DOE Joint Genome Institute"/>
            <person name="Copeland A."/>
            <person name="Lucas S."/>
            <person name="Lapidus A."/>
            <person name="Barry K."/>
            <person name="Detter J.C."/>
            <person name="Glavina del Rio T."/>
            <person name="Hammon N."/>
            <person name="Israni S."/>
            <person name="Dalin E."/>
            <person name="Tice H."/>
            <person name="Pitluck S."/>
            <person name="Kiss H."/>
            <person name="Munk A.C."/>
            <person name="Brettin T."/>
            <person name="Bruce D."/>
            <person name="Han C."/>
            <person name="Tapia R."/>
            <person name="Gilna P."/>
            <person name="Schmutz J."/>
            <person name="Larimer F."/>
            <person name="Land M."/>
            <person name="Hauser L."/>
            <person name="Kyrpides N."/>
            <person name="Kim E."/>
            <person name="Richardson P."/>
        </authorList>
    </citation>
    <scope>NUCLEOTIDE SEQUENCE [LARGE SCALE GENOMIC DNA]</scope>
    <source>
        <strain evidence="3">IMS101</strain>
    </source>
</reference>
<protein>
    <submittedName>
        <fullName evidence="3">NifZ</fullName>
    </submittedName>
</protein>
<dbReference type="HOGENOM" id="CLU_142102_1_0_3"/>
<dbReference type="KEGG" id="ter:Tery_4129"/>